<keyword evidence="3" id="KW-1185">Reference proteome</keyword>
<dbReference type="EMBL" id="QJTC01000002">
    <property type="protein sequence ID" value="PYE79494.1"/>
    <property type="molecule type" value="Genomic_DNA"/>
</dbReference>
<dbReference type="RefSeq" id="WP_259292597.1">
    <property type="nucleotide sequence ID" value="NZ_JAMOFZ010000001.1"/>
</dbReference>
<proteinExistence type="predicted"/>
<sequence length="60" mass="6654">MNTSATPADHDGTKGNRAVVAPMPPSSRRSSRMSVHFLAHPRFLMAATFVWPTVSMHFTR</sequence>
<evidence type="ECO:0000313" key="3">
    <source>
        <dbReference type="Proteomes" id="UP000247540"/>
    </source>
</evidence>
<accession>A0A318SKE7</accession>
<organism evidence="2 3">
    <name type="scientific">Xylophilus ampelinus</name>
    <dbReference type="NCBI Taxonomy" id="54067"/>
    <lineage>
        <taxon>Bacteria</taxon>
        <taxon>Pseudomonadati</taxon>
        <taxon>Pseudomonadota</taxon>
        <taxon>Betaproteobacteria</taxon>
        <taxon>Burkholderiales</taxon>
        <taxon>Xylophilus</taxon>
    </lineage>
</organism>
<evidence type="ECO:0000313" key="2">
    <source>
        <dbReference type="EMBL" id="PYE79494.1"/>
    </source>
</evidence>
<reference evidence="2 3" key="1">
    <citation type="submission" date="2018-06" db="EMBL/GenBank/DDBJ databases">
        <title>Genomic Encyclopedia of Type Strains, Phase III (KMG-III): the genomes of soil and plant-associated and newly described type strains.</title>
        <authorList>
            <person name="Whitman W."/>
        </authorList>
    </citation>
    <scope>NUCLEOTIDE SEQUENCE [LARGE SCALE GENOMIC DNA]</scope>
    <source>
        <strain evidence="2 3">CECT 7646</strain>
    </source>
</reference>
<feature type="region of interest" description="Disordered" evidence="1">
    <location>
        <begin position="1"/>
        <end position="31"/>
    </location>
</feature>
<gene>
    <name evidence="2" type="ORF">DFQ15_102228</name>
</gene>
<comment type="caution">
    <text evidence="2">The sequence shown here is derived from an EMBL/GenBank/DDBJ whole genome shotgun (WGS) entry which is preliminary data.</text>
</comment>
<evidence type="ECO:0000256" key="1">
    <source>
        <dbReference type="SAM" id="MobiDB-lite"/>
    </source>
</evidence>
<protein>
    <submittedName>
        <fullName evidence="2">Uncharacterized protein</fullName>
    </submittedName>
</protein>
<name>A0A318SKE7_9BURK</name>
<dbReference type="Proteomes" id="UP000247540">
    <property type="component" value="Unassembled WGS sequence"/>
</dbReference>
<dbReference type="AlphaFoldDB" id="A0A318SKE7"/>